<organism evidence="3 4">
    <name type="scientific">Vasconcelosia minhoensis LEGE 07310</name>
    <dbReference type="NCBI Taxonomy" id="915328"/>
    <lineage>
        <taxon>Bacteria</taxon>
        <taxon>Bacillati</taxon>
        <taxon>Cyanobacteriota</taxon>
        <taxon>Cyanophyceae</taxon>
        <taxon>Nodosilineales</taxon>
        <taxon>Cymatolegaceae</taxon>
        <taxon>Vasconcelosia</taxon>
        <taxon>Vasconcelosia minhoensis</taxon>
    </lineage>
</organism>
<dbReference type="AlphaFoldDB" id="A0A8J7AJG6"/>
<dbReference type="CDD" id="cd09873">
    <property type="entry name" value="PIN_Pae0151-like"/>
    <property type="match status" value="1"/>
</dbReference>
<dbReference type="InterPro" id="IPR002716">
    <property type="entry name" value="PIN_dom"/>
</dbReference>
<dbReference type="Pfam" id="PF01850">
    <property type="entry name" value="PIN"/>
    <property type="match status" value="1"/>
</dbReference>
<evidence type="ECO:0000313" key="3">
    <source>
        <dbReference type="EMBL" id="MBE9075759.1"/>
    </source>
</evidence>
<dbReference type="InterPro" id="IPR044153">
    <property type="entry name" value="PIN_Pae0151-like"/>
</dbReference>
<dbReference type="InterPro" id="IPR029060">
    <property type="entry name" value="PIN-like_dom_sf"/>
</dbReference>
<protein>
    <submittedName>
        <fullName evidence="3">Type II toxin-antitoxin system VapC family toxin</fullName>
    </submittedName>
</protein>
<evidence type="ECO:0000259" key="2">
    <source>
        <dbReference type="Pfam" id="PF01850"/>
    </source>
</evidence>
<gene>
    <name evidence="3" type="ORF">IQ241_00325</name>
</gene>
<dbReference type="PANTHER" id="PTHR35901:SF1">
    <property type="entry name" value="EXONUCLEASE VAPC9"/>
    <property type="match status" value="1"/>
</dbReference>
<sequence>MKSFVLDASVALSWVLLDETNIYADAVLDELNPADESAAEVEAIVPELWSLEVANGLLVAERRGRLSQSQAEQAILFLQALPIGVDDSTSEQALDQTLSLARHQDLAVYDAAYLELALRQKCSLATADTRLAKVARTLGIMHE</sequence>
<evidence type="ECO:0000256" key="1">
    <source>
        <dbReference type="ARBA" id="ARBA00022842"/>
    </source>
</evidence>
<dbReference type="SUPFAM" id="SSF88723">
    <property type="entry name" value="PIN domain-like"/>
    <property type="match status" value="1"/>
</dbReference>
<proteinExistence type="predicted"/>
<name>A0A8J7AJG6_9CYAN</name>
<evidence type="ECO:0000313" key="4">
    <source>
        <dbReference type="Proteomes" id="UP000636505"/>
    </source>
</evidence>
<reference evidence="3" key="1">
    <citation type="submission" date="2020-10" db="EMBL/GenBank/DDBJ databases">
        <authorList>
            <person name="Castelo-Branco R."/>
            <person name="Eusebio N."/>
            <person name="Adriana R."/>
            <person name="Vieira A."/>
            <person name="Brugerolle De Fraissinette N."/>
            <person name="Rezende De Castro R."/>
            <person name="Schneider M.P."/>
            <person name="Vasconcelos V."/>
            <person name="Leao P.N."/>
        </authorList>
    </citation>
    <scope>NUCLEOTIDE SEQUENCE</scope>
    <source>
        <strain evidence="3">LEGE 07310</strain>
    </source>
</reference>
<dbReference type="RefSeq" id="WP_193904420.1">
    <property type="nucleotide sequence ID" value="NZ_JADEXG010000001.1"/>
</dbReference>
<accession>A0A8J7AJG6</accession>
<feature type="domain" description="PIN" evidence="2">
    <location>
        <begin position="5"/>
        <end position="136"/>
    </location>
</feature>
<dbReference type="EMBL" id="JADEXG010000001">
    <property type="protein sequence ID" value="MBE9075759.1"/>
    <property type="molecule type" value="Genomic_DNA"/>
</dbReference>
<dbReference type="Gene3D" id="3.40.50.1010">
    <property type="entry name" value="5'-nuclease"/>
    <property type="match status" value="1"/>
</dbReference>
<keyword evidence="1" id="KW-0460">Magnesium</keyword>
<comment type="caution">
    <text evidence="3">The sequence shown here is derived from an EMBL/GenBank/DDBJ whole genome shotgun (WGS) entry which is preliminary data.</text>
</comment>
<dbReference type="PANTHER" id="PTHR35901">
    <property type="entry name" value="RIBONUCLEASE VAPC3"/>
    <property type="match status" value="1"/>
</dbReference>
<dbReference type="InterPro" id="IPR051619">
    <property type="entry name" value="TypeII_TA_RNase_PINc/VapC"/>
</dbReference>
<keyword evidence="4" id="KW-1185">Reference proteome</keyword>
<dbReference type="Proteomes" id="UP000636505">
    <property type="component" value="Unassembled WGS sequence"/>
</dbReference>